<comment type="caution">
    <text evidence="3">The sequence shown here is derived from an EMBL/GenBank/DDBJ whole genome shotgun (WGS) entry which is preliminary data.</text>
</comment>
<gene>
    <name evidence="3" type="ORF">DXG03_009377</name>
</gene>
<proteinExistence type="predicted"/>
<organism evidence="3 4">
    <name type="scientific">Asterophora parasitica</name>
    <dbReference type="NCBI Taxonomy" id="117018"/>
    <lineage>
        <taxon>Eukaryota</taxon>
        <taxon>Fungi</taxon>
        <taxon>Dikarya</taxon>
        <taxon>Basidiomycota</taxon>
        <taxon>Agaricomycotina</taxon>
        <taxon>Agaricomycetes</taxon>
        <taxon>Agaricomycetidae</taxon>
        <taxon>Agaricales</taxon>
        <taxon>Tricholomatineae</taxon>
        <taxon>Lyophyllaceae</taxon>
        <taxon>Asterophora</taxon>
    </lineage>
</organism>
<feature type="region of interest" description="Disordered" evidence="1">
    <location>
        <begin position="185"/>
        <end position="236"/>
    </location>
</feature>
<evidence type="ECO:0000313" key="4">
    <source>
        <dbReference type="Proteomes" id="UP000775547"/>
    </source>
</evidence>
<feature type="compositionally biased region" description="Low complexity" evidence="1">
    <location>
        <begin position="210"/>
        <end position="220"/>
    </location>
</feature>
<dbReference type="AlphaFoldDB" id="A0A9P7GBB3"/>
<dbReference type="EMBL" id="JABCKV010000009">
    <property type="protein sequence ID" value="KAG5647447.1"/>
    <property type="molecule type" value="Genomic_DNA"/>
</dbReference>
<feature type="region of interest" description="Disordered" evidence="1">
    <location>
        <begin position="320"/>
        <end position="363"/>
    </location>
</feature>
<sequence>MVQLSWVFLGFIAAGVQAAPLYKRIAQNIPAATQKWEQACLAAGGGQRCNPISVTAFSTLLAAPGPCEQQNAADQMIDLAKQLGNNAEMIRLTQIFVQQPRNTRSQPNQPTSQSVPYCQQAPKNAELRGLFQCQFAGANPSVFVGGAAVGSAGTIPFGKNAPVRPPGSCPASPNAAVPDGAQLVDITQNPGVGGAGNGNTGGNTPPPPASSTAAPPAATRAPPPPSAPNTGGFKLQNGKDAQALNAKFATLNANSACATGEQACVNGAFAQCVGGKFVTTKCSAPLICAALPLVNSRGTSITCTTESDAAARIAASGATGGITGSGKNSPPASNPPAAPAPATPAPAPAPATPAPAGGNFKLQNGKDAQALNAKFARLNANSSCSAGEQACIGTGFAQCVGGKFVVTSCGATLTCAALPLVNKPGTSITCTTAADAAARIAATGATGGIRG</sequence>
<accession>A0A9P7GBB3</accession>
<feature type="signal peptide" evidence="2">
    <location>
        <begin position="1"/>
        <end position="18"/>
    </location>
</feature>
<reference evidence="3" key="1">
    <citation type="submission" date="2020-07" db="EMBL/GenBank/DDBJ databases">
        <authorList>
            <person name="Nieuwenhuis M."/>
            <person name="Van De Peppel L.J.J."/>
        </authorList>
    </citation>
    <scope>NUCLEOTIDE SEQUENCE</scope>
    <source>
        <strain evidence="3">AP01</strain>
        <tissue evidence="3">Mycelium</tissue>
    </source>
</reference>
<feature type="chain" id="PRO_5040151791" evidence="2">
    <location>
        <begin position="19"/>
        <end position="451"/>
    </location>
</feature>
<name>A0A9P7GBB3_9AGAR</name>
<evidence type="ECO:0000313" key="3">
    <source>
        <dbReference type="EMBL" id="KAG5647447.1"/>
    </source>
</evidence>
<evidence type="ECO:0000256" key="2">
    <source>
        <dbReference type="SAM" id="SignalP"/>
    </source>
</evidence>
<feature type="compositionally biased region" description="Pro residues" evidence="1">
    <location>
        <begin position="332"/>
        <end position="353"/>
    </location>
</feature>
<dbReference type="OrthoDB" id="2362516at2759"/>
<protein>
    <submittedName>
        <fullName evidence="3">Uncharacterized protein</fullName>
    </submittedName>
</protein>
<reference evidence="3" key="2">
    <citation type="submission" date="2021-10" db="EMBL/GenBank/DDBJ databases">
        <title>Phylogenomics reveals ancestral predisposition of the termite-cultivated fungus Termitomyces towards a domesticated lifestyle.</title>
        <authorList>
            <person name="Auxier B."/>
            <person name="Grum-Grzhimaylo A."/>
            <person name="Cardenas M.E."/>
            <person name="Lodge J.D."/>
            <person name="Laessoe T."/>
            <person name="Pedersen O."/>
            <person name="Smith M.E."/>
            <person name="Kuyper T.W."/>
            <person name="Franco-Molano E.A."/>
            <person name="Baroni T.J."/>
            <person name="Aanen D.K."/>
        </authorList>
    </citation>
    <scope>NUCLEOTIDE SEQUENCE</scope>
    <source>
        <strain evidence="3">AP01</strain>
        <tissue evidence="3">Mycelium</tissue>
    </source>
</reference>
<evidence type="ECO:0000256" key="1">
    <source>
        <dbReference type="SAM" id="MobiDB-lite"/>
    </source>
</evidence>
<dbReference type="Proteomes" id="UP000775547">
    <property type="component" value="Unassembled WGS sequence"/>
</dbReference>
<feature type="compositionally biased region" description="Gly residues" evidence="1">
    <location>
        <begin position="191"/>
        <end position="201"/>
    </location>
</feature>
<keyword evidence="4" id="KW-1185">Reference proteome</keyword>
<keyword evidence="2" id="KW-0732">Signal</keyword>